<keyword evidence="3" id="KW-1185">Reference proteome</keyword>
<dbReference type="Proteomes" id="UP001305414">
    <property type="component" value="Unassembled WGS sequence"/>
</dbReference>
<sequence>MYRHQTQANPRIQYSTRHSHPQAGSGCGRSSQWSALTPGPLHEEGFLNGVIPDFQQTWRTRVAQQQPLRSPVTNQLHEDQQS</sequence>
<comment type="caution">
    <text evidence="2">The sequence shown here is derived from an EMBL/GenBank/DDBJ whole genome shotgun (WGS) entry which is preliminary data.</text>
</comment>
<accession>A0AAN7Z6Y6</accession>
<feature type="region of interest" description="Disordered" evidence="1">
    <location>
        <begin position="1"/>
        <end position="40"/>
    </location>
</feature>
<feature type="region of interest" description="Disordered" evidence="1">
    <location>
        <begin position="62"/>
        <end position="82"/>
    </location>
</feature>
<proteinExistence type="predicted"/>
<feature type="compositionally biased region" description="Polar residues" evidence="1">
    <location>
        <begin position="62"/>
        <end position="75"/>
    </location>
</feature>
<feature type="compositionally biased region" description="Polar residues" evidence="1">
    <location>
        <begin position="1"/>
        <end position="16"/>
    </location>
</feature>
<name>A0AAN7Z6Y6_9PEZI</name>
<reference evidence="2 3" key="1">
    <citation type="submission" date="2023-10" db="EMBL/GenBank/DDBJ databases">
        <title>Draft genome sequence of Xylaria bambusicola isolate GMP-LS, the root and basal stem rot pathogen of sugarcane in Indonesia.</title>
        <authorList>
            <person name="Selvaraj P."/>
            <person name="Muralishankar V."/>
            <person name="Muruganantham S."/>
            <person name="Sp S."/>
            <person name="Haryani S."/>
            <person name="Lau K.J.X."/>
            <person name="Naqvi N.I."/>
        </authorList>
    </citation>
    <scope>NUCLEOTIDE SEQUENCE [LARGE SCALE GENOMIC DNA]</scope>
    <source>
        <strain evidence="2">GMP-LS</strain>
    </source>
</reference>
<evidence type="ECO:0000313" key="3">
    <source>
        <dbReference type="Proteomes" id="UP001305414"/>
    </source>
</evidence>
<evidence type="ECO:0000256" key="1">
    <source>
        <dbReference type="SAM" id="MobiDB-lite"/>
    </source>
</evidence>
<protein>
    <submittedName>
        <fullName evidence="2">Uncharacterized protein</fullName>
    </submittedName>
</protein>
<dbReference type="AlphaFoldDB" id="A0AAN7Z6Y6"/>
<organism evidence="2 3">
    <name type="scientific">Xylaria bambusicola</name>
    <dbReference type="NCBI Taxonomy" id="326684"/>
    <lineage>
        <taxon>Eukaryota</taxon>
        <taxon>Fungi</taxon>
        <taxon>Dikarya</taxon>
        <taxon>Ascomycota</taxon>
        <taxon>Pezizomycotina</taxon>
        <taxon>Sordariomycetes</taxon>
        <taxon>Xylariomycetidae</taxon>
        <taxon>Xylariales</taxon>
        <taxon>Xylariaceae</taxon>
        <taxon>Xylaria</taxon>
    </lineage>
</organism>
<gene>
    <name evidence="2" type="ORF">RRF57_002556</name>
</gene>
<evidence type="ECO:0000313" key="2">
    <source>
        <dbReference type="EMBL" id="KAK5626841.1"/>
    </source>
</evidence>
<dbReference type="EMBL" id="JAWHQM010000004">
    <property type="protein sequence ID" value="KAK5626841.1"/>
    <property type="molecule type" value="Genomic_DNA"/>
</dbReference>